<evidence type="ECO:0000256" key="1">
    <source>
        <dbReference type="ARBA" id="ARBA00038101"/>
    </source>
</evidence>
<evidence type="ECO:0008006" key="4">
    <source>
        <dbReference type="Google" id="ProtNLM"/>
    </source>
</evidence>
<dbReference type="InterPro" id="IPR050767">
    <property type="entry name" value="Sel1_AlgK"/>
</dbReference>
<dbReference type="InterPro" id="IPR011990">
    <property type="entry name" value="TPR-like_helical_dom_sf"/>
</dbReference>
<organism evidence="2 3">
    <name type="scientific">Glomus cerebriforme</name>
    <dbReference type="NCBI Taxonomy" id="658196"/>
    <lineage>
        <taxon>Eukaryota</taxon>
        <taxon>Fungi</taxon>
        <taxon>Fungi incertae sedis</taxon>
        <taxon>Mucoromycota</taxon>
        <taxon>Glomeromycotina</taxon>
        <taxon>Glomeromycetes</taxon>
        <taxon>Glomerales</taxon>
        <taxon>Glomeraceae</taxon>
        <taxon>Glomus</taxon>
    </lineage>
</organism>
<dbReference type="OrthoDB" id="2324335at2759"/>
<dbReference type="SUPFAM" id="SSF81901">
    <property type="entry name" value="HCP-like"/>
    <property type="match status" value="1"/>
</dbReference>
<dbReference type="Pfam" id="PF08238">
    <property type="entry name" value="Sel1"/>
    <property type="match status" value="5"/>
</dbReference>
<dbReference type="AlphaFoldDB" id="A0A397ST87"/>
<comment type="caution">
    <text evidence="2">The sequence shown here is derived from an EMBL/GenBank/DDBJ whole genome shotgun (WGS) entry which is preliminary data.</text>
</comment>
<reference evidence="2 3" key="1">
    <citation type="submission" date="2018-06" db="EMBL/GenBank/DDBJ databases">
        <title>Comparative genomics reveals the genomic features of Rhizophagus irregularis, R. cerebriforme, R. diaphanum and Gigaspora rosea, and their symbiotic lifestyle signature.</title>
        <authorList>
            <person name="Morin E."/>
            <person name="San Clemente H."/>
            <person name="Chen E.C.H."/>
            <person name="De La Providencia I."/>
            <person name="Hainaut M."/>
            <person name="Kuo A."/>
            <person name="Kohler A."/>
            <person name="Murat C."/>
            <person name="Tang N."/>
            <person name="Roy S."/>
            <person name="Loubradou J."/>
            <person name="Henrissat B."/>
            <person name="Grigoriev I.V."/>
            <person name="Corradi N."/>
            <person name="Roux C."/>
            <person name="Martin F.M."/>
        </authorList>
    </citation>
    <scope>NUCLEOTIDE SEQUENCE [LARGE SCALE GENOMIC DNA]</scope>
    <source>
        <strain evidence="2 3">DAOM 227022</strain>
    </source>
</reference>
<dbReference type="EMBL" id="QKYT01000319">
    <property type="protein sequence ID" value="RIA87235.1"/>
    <property type="molecule type" value="Genomic_DNA"/>
</dbReference>
<gene>
    <name evidence="2" type="ORF">C1645_878168</name>
</gene>
<accession>A0A397ST87</accession>
<comment type="similarity">
    <text evidence="1">Belongs to the sel-1 family.</text>
</comment>
<evidence type="ECO:0000313" key="2">
    <source>
        <dbReference type="EMBL" id="RIA87235.1"/>
    </source>
</evidence>
<dbReference type="Gene3D" id="1.25.40.10">
    <property type="entry name" value="Tetratricopeptide repeat domain"/>
    <property type="match status" value="2"/>
</dbReference>
<protein>
    <recommendedName>
        <fullName evidence="4">Sel1 repeat domain-containing protein</fullName>
    </recommendedName>
</protein>
<dbReference type="PANTHER" id="PTHR11102:SF160">
    <property type="entry name" value="ERAD-ASSOCIATED E3 UBIQUITIN-PROTEIN LIGASE COMPONENT HRD3"/>
    <property type="match status" value="1"/>
</dbReference>
<dbReference type="InterPro" id="IPR006597">
    <property type="entry name" value="Sel1-like"/>
</dbReference>
<proteinExistence type="inferred from homology"/>
<keyword evidence="3" id="KW-1185">Reference proteome</keyword>
<dbReference type="SMART" id="SM00671">
    <property type="entry name" value="SEL1"/>
    <property type="match status" value="5"/>
</dbReference>
<name>A0A397ST87_9GLOM</name>
<dbReference type="Proteomes" id="UP000265703">
    <property type="component" value="Unassembled WGS sequence"/>
</dbReference>
<evidence type="ECO:0000313" key="3">
    <source>
        <dbReference type="Proteomes" id="UP000265703"/>
    </source>
</evidence>
<sequence length="292" mass="33982">MSDNQLNSDNIDISNTKYLFQIIQNFDKINVKEIEPTTKNINETIFEEDLSIVIDELIEMNYESLSKGEEENVRKQRTLDYINNHKINLQEIYKWLLNNQNNSNSIYLLGYFNYHGIETNVNKKITLELYQKATEFENSIAQLDLAIMYIDGEDVDANYLKAFELLKKLTEENTFAINTLAYCYNNGIGTDVSEQKAFELYQKAADLEDLNGINLLGYCYEEGIGTNINKQKAFELYQKAAKLGHDVAQYNLALMYENGEVVEKNIDQAIYWYKKSAEQEFVYAQEELEKLL</sequence>
<dbReference type="PANTHER" id="PTHR11102">
    <property type="entry name" value="SEL-1-LIKE PROTEIN"/>
    <property type="match status" value="1"/>
</dbReference>